<evidence type="ECO:0000313" key="2">
    <source>
        <dbReference type="Proteomes" id="UP000250321"/>
    </source>
</evidence>
<keyword evidence="2" id="KW-1185">Reference proteome</keyword>
<gene>
    <name evidence="1" type="ORF">Pyn_02250</name>
</gene>
<name>A0A314ZKW1_PRUYE</name>
<dbReference type="EMBL" id="PJQY01000033">
    <property type="protein sequence ID" value="PQQ20595.1"/>
    <property type="molecule type" value="Genomic_DNA"/>
</dbReference>
<comment type="caution">
    <text evidence="1">The sequence shown here is derived from an EMBL/GenBank/DDBJ whole genome shotgun (WGS) entry which is preliminary data.</text>
</comment>
<sequence length="119" mass="13296">MPSTKLFLLFPFCPFPFASLSLQRFVRSEISSPFRTSWLGWLGGSHGRSAFTVLHAWGAIDFRLGRRAANPAALLVFISLVFLSDVAFECCRSSCASSFFSSHWFSSKGFLGFVKKGWL</sequence>
<proteinExistence type="predicted"/>
<protein>
    <submittedName>
        <fullName evidence="1">Uncharacterized protein</fullName>
    </submittedName>
</protein>
<dbReference type="AlphaFoldDB" id="A0A314ZKW1"/>
<evidence type="ECO:0000313" key="1">
    <source>
        <dbReference type="EMBL" id="PQQ20595.1"/>
    </source>
</evidence>
<reference evidence="1 2" key="1">
    <citation type="submission" date="2018-02" db="EMBL/GenBank/DDBJ databases">
        <title>Draft genome of wild Prunus yedoensis var. nudiflora.</title>
        <authorList>
            <person name="Baek S."/>
            <person name="Kim J.-H."/>
            <person name="Choi K."/>
            <person name="Kim G.-B."/>
            <person name="Cho A."/>
            <person name="Jang H."/>
            <person name="Shin C.-H."/>
            <person name="Yu H.-J."/>
            <person name="Mun J.-H."/>
        </authorList>
    </citation>
    <scope>NUCLEOTIDE SEQUENCE [LARGE SCALE GENOMIC DNA]</scope>
    <source>
        <strain evidence="2">cv. Jeju island</strain>
        <tissue evidence="1">Leaf</tissue>
    </source>
</reference>
<organism evidence="1 2">
    <name type="scientific">Prunus yedoensis var. nudiflora</name>
    <dbReference type="NCBI Taxonomy" id="2094558"/>
    <lineage>
        <taxon>Eukaryota</taxon>
        <taxon>Viridiplantae</taxon>
        <taxon>Streptophyta</taxon>
        <taxon>Embryophyta</taxon>
        <taxon>Tracheophyta</taxon>
        <taxon>Spermatophyta</taxon>
        <taxon>Magnoliopsida</taxon>
        <taxon>eudicotyledons</taxon>
        <taxon>Gunneridae</taxon>
        <taxon>Pentapetalae</taxon>
        <taxon>rosids</taxon>
        <taxon>fabids</taxon>
        <taxon>Rosales</taxon>
        <taxon>Rosaceae</taxon>
        <taxon>Amygdaloideae</taxon>
        <taxon>Amygdaleae</taxon>
        <taxon>Prunus</taxon>
    </lineage>
</organism>
<accession>A0A314ZKW1</accession>
<dbReference type="Proteomes" id="UP000250321">
    <property type="component" value="Unassembled WGS sequence"/>
</dbReference>